<dbReference type="PANTHER" id="PTHR42904:SF12">
    <property type="entry name" value="ADP-RIBOSE PYROPHOSPHATASE-RELATED"/>
    <property type="match status" value="1"/>
</dbReference>
<dbReference type="InterPro" id="IPR000086">
    <property type="entry name" value="NUDIX_hydrolase_dom"/>
</dbReference>
<evidence type="ECO:0000313" key="7">
    <source>
        <dbReference type="EMBL" id="EEK16444.1"/>
    </source>
</evidence>
<keyword evidence="3 5" id="KW-0378">Hydrolase</keyword>
<evidence type="ECO:0000256" key="2">
    <source>
        <dbReference type="ARBA" id="ARBA00022723"/>
    </source>
</evidence>
<dbReference type="InterPro" id="IPR020084">
    <property type="entry name" value="NUDIX_hydrolase_CS"/>
</dbReference>
<dbReference type="PANTHER" id="PTHR42904">
    <property type="entry name" value="NUDIX HYDROLASE, NUDC SUBFAMILY"/>
    <property type="match status" value="1"/>
</dbReference>
<dbReference type="InterPro" id="IPR015797">
    <property type="entry name" value="NUDIX_hydrolase-like_dom_sf"/>
</dbReference>
<dbReference type="eggNOG" id="COG1051">
    <property type="taxonomic scope" value="Bacteria"/>
</dbReference>
<comment type="similarity">
    <text evidence="5">Belongs to the Nudix hydrolase family.</text>
</comment>
<comment type="caution">
    <text evidence="7">The sequence shown here is derived from an EMBL/GenBank/DDBJ whole genome shotgun (WGS) entry which is preliminary data.</text>
</comment>
<name>C2MCP6_9PORP</name>
<dbReference type="Pfam" id="PF00293">
    <property type="entry name" value="NUDIX"/>
    <property type="match status" value="1"/>
</dbReference>
<dbReference type="Gene3D" id="3.90.79.10">
    <property type="entry name" value="Nucleoside Triphosphate Pyrophosphohydrolase"/>
    <property type="match status" value="1"/>
</dbReference>
<dbReference type="PROSITE" id="PS00893">
    <property type="entry name" value="NUDIX_BOX"/>
    <property type="match status" value="1"/>
</dbReference>
<accession>C2MCP6</accession>
<evidence type="ECO:0000313" key="8">
    <source>
        <dbReference type="Proteomes" id="UP000003303"/>
    </source>
</evidence>
<protein>
    <submittedName>
        <fullName evidence="7">Hydrolase, NUDIX family</fullName>
    </submittedName>
</protein>
<evidence type="ECO:0000256" key="3">
    <source>
        <dbReference type="ARBA" id="ARBA00022801"/>
    </source>
</evidence>
<dbReference type="STRING" id="596327.PORUE0001_1728"/>
<dbReference type="GO" id="GO:0006742">
    <property type="term" value="P:NADP+ catabolic process"/>
    <property type="evidence" value="ECO:0007669"/>
    <property type="project" value="TreeGrafter"/>
</dbReference>
<evidence type="ECO:0000256" key="5">
    <source>
        <dbReference type="RuleBase" id="RU003476"/>
    </source>
</evidence>
<evidence type="ECO:0000256" key="4">
    <source>
        <dbReference type="ARBA" id="ARBA00022842"/>
    </source>
</evidence>
<evidence type="ECO:0000256" key="1">
    <source>
        <dbReference type="ARBA" id="ARBA00001946"/>
    </source>
</evidence>
<dbReference type="PROSITE" id="PS51462">
    <property type="entry name" value="NUDIX"/>
    <property type="match status" value="1"/>
</dbReference>
<keyword evidence="4" id="KW-0460">Magnesium</keyword>
<proteinExistence type="inferred from homology"/>
<dbReference type="RefSeq" id="WP_007365623.1">
    <property type="nucleotide sequence ID" value="NZ_ACLR01000179.1"/>
</dbReference>
<dbReference type="GO" id="GO:0035529">
    <property type="term" value="F:NADH pyrophosphatase activity"/>
    <property type="evidence" value="ECO:0007669"/>
    <property type="project" value="TreeGrafter"/>
</dbReference>
<organism evidence="7 8">
    <name type="scientific">Porphyromonas uenonis 60-3</name>
    <dbReference type="NCBI Taxonomy" id="596327"/>
    <lineage>
        <taxon>Bacteria</taxon>
        <taxon>Pseudomonadati</taxon>
        <taxon>Bacteroidota</taxon>
        <taxon>Bacteroidia</taxon>
        <taxon>Bacteroidales</taxon>
        <taxon>Porphyromonadaceae</taxon>
        <taxon>Porphyromonas</taxon>
    </lineage>
</organism>
<dbReference type="GO" id="GO:0019677">
    <property type="term" value="P:NAD+ catabolic process"/>
    <property type="evidence" value="ECO:0007669"/>
    <property type="project" value="TreeGrafter"/>
</dbReference>
<dbReference type="GO" id="GO:0005829">
    <property type="term" value="C:cytosol"/>
    <property type="evidence" value="ECO:0007669"/>
    <property type="project" value="TreeGrafter"/>
</dbReference>
<comment type="cofactor">
    <cofactor evidence="1">
        <name>Mg(2+)</name>
        <dbReference type="ChEBI" id="CHEBI:18420"/>
    </cofactor>
</comment>
<keyword evidence="8" id="KW-1185">Reference proteome</keyword>
<keyword evidence="2" id="KW-0479">Metal-binding</keyword>
<dbReference type="EMBL" id="ACLR01000179">
    <property type="protein sequence ID" value="EEK16444.1"/>
    <property type="molecule type" value="Genomic_DNA"/>
</dbReference>
<reference evidence="7 8" key="1">
    <citation type="submission" date="2009-04" db="EMBL/GenBank/DDBJ databases">
        <authorList>
            <person name="Sebastian Y."/>
            <person name="Madupu R."/>
            <person name="Durkin A.S."/>
            <person name="Torralba M."/>
            <person name="Methe B."/>
            <person name="Sutton G.G."/>
            <person name="Strausberg R.L."/>
            <person name="Nelson K.E."/>
        </authorList>
    </citation>
    <scope>NUCLEOTIDE SEQUENCE [LARGE SCALE GENOMIC DNA]</scope>
    <source>
        <strain evidence="7 8">60-3</strain>
    </source>
</reference>
<dbReference type="AlphaFoldDB" id="C2MCP6"/>
<dbReference type="OrthoDB" id="9786141at2"/>
<evidence type="ECO:0000259" key="6">
    <source>
        <dbReference type="PROSITE" id="PS51462"/>
    </source>
</evidence>
<feature type="domain" description="Nudix hydrolase" evidence="6">
    <location>
        <begin position="36"/>
        <end position="174"/>
    </location>
</feature>
<dbReference type="GO" id="GO:0046872">
    <property type="term" value="F:metal ion binding"/>
    <property type="evidence" value="ECO:0007669"/>
    <property type="project" value="UniProtKB-KW"/>
</dbReference>
<dbReference type="InterPro" id="IPR020476">
    <property type="entry name" value="Nudix_hydrolase"/>
</dbReference>
<dbReference type="InterPro" id="IPR050241">
    <property type="entry name" value="NAD-cap_RNA_hydrolase_NudC"/>
</dbReference>
<dbReference type="SUPFAM" id="SSF55811">
    <property type="entry name" value="Nudix"/>
    <property type="match status" value="1"/>
</dbReference>
<dbReference type="CDD" id="cd04681">
    <property type="entry name" value="NUDIX_Hydrolase"/>
    <property type="match status" value="1"/>
</dbReference>
<dbReference type="PRINTS" id="PR00502">
    <property type="entry name" value="NUDIXFAMILY"/>
</dbReference>
<sequence length="177" mass="19700">MIQRETFEYCPRCGANRLEAHGVKAQHCQSCGFTYYHNPSAAVALLVRDLQGRLLVATRGKEPAKGTLDLPGGFVDKGETGEEAAQRELHEESGLRLSTEHFVYAFSLPNSYLYSDFLVPTLDLFYTVQLPIEMPAVRAMDDVAQLHWLAPAEIDPSRFGLISIRRGIARYLASLGN</sequence>
<dbReference type="Proteomes" id="UP000003303">
    <property type="component" value="Unassembled WGS sequence"/>
</dbReference>
<gene>
    <name evidence="7" type="ORF">PORUE0001_1728</name>
</gene>